<sequence>MTKTKGASKKSGHYVNGRQVTEILNAYHEKRKALIESGVPDDQLPPLPDEVGMAIKRIAEGYSRKFTAASDPEEMIGYGIFLATENLAKIYDPSKSKTKNCFSLITQLVYFGFLNYFTAEKKAKREQNSFLEALADGQVSIGNEIHDQNHNTSLKELRKIVDEYKLEQERDKEGYYDQSEKEEDR</sequence>
<proteinExistence type="predicted"/>
<evidence type="ECO:0000313" key="1">
    <source>
        <dbReference type="EMBL" id="CAI3971142.1"/>
    </source>
</evidence>
<dbReference type="EMBL" id="OX359470">
    <property type="protein sequence ID" value="CAI3971142.1"/>
    <property type="molecule type" value="Genomic_DNA"/>
</dbReference>
<accession>A0A9N6WUX3</accession>
<reference evidence="1" key="1">
    <citation type="submission" date="2022-10" db="EMBL/GenBank/DDBJ databases">
        <authorList>
            <person name="Meaden S."/>
        </authorList>
    </citation>
    <scope>NUCLEOTIDE SEQUENCE</scope>
</reference>
<protein>
    <submittedName>
        <fullName evidence="1">Late sigma transcription factor</fullName>
    </submittedName>
</protein>
<organism evidence="1">
    <name type="scientific">Ochrobactrum phage ORM_20</name>
    <dbReference type="NCBI Taxonomy" id="2985243"/>
    <lineage>
        <taxon>Viruses</taxon>
    </lineage>
</organism>
<name>A0A9N6WUX3_9VIRU</name>
<gene>
    <name evidence="1" type="ORF">ORM20_00093</name>
</gene>